<evidence type="ECO:0000256" key="6">
    <source>
        <dbReference type="ARBA" id="ARBA00022524"/>
    </source>
</evidence>
<name>C3UV53_9GEMI</name>
<keyword evidence="8 14" id="KW-1048">Host nucleus</keyword>
<proteinExistence type="inferred from homology"/>
<protein>
    <recommendedName>
        <fullName evidence="4 14">Capsid protein</fullName>
    </recommendedName>
    <alternativeName>
        <fullName evidence="13 14">Coat protein</fullName>
    </alternativeName>
</protein>
<comment type="function">
    <text evidence="12">Encapsidates the viral genome into characteristic twinned ('geminate') particles. Binds the genomic viral ssDNA and shuttles it into and out of the cell nucleus. Plays a role in protection of the genome from degradation, virus acquisition and transmission by insect vectors, infectivity, and systemic movement. The CP of monopartite geminiviruses is absolutely essential for virus movement.</text>
</comment>
<comment type="subunit">
    <text evidence="14">Homomultimer. Interacts with the movement protein. Binds to single-stranded and double-stranded viral DNA.</text>
</comment>
<evidence type="ECO:0000256" key="3">
    <source>
        <dbReference type="ARBA" id="ARBA00005468"/>
    </source>
</evidence>
<evidence type="ECO:0000256" key="14">
    <source>
        <dbReference type="RuleBase" id="RU363025"/>
    </source>
</evidence>
<dbReference type="GO" id="GO:0003677">
    <property type="term" value="F:DNA binding"/>
    <property type="evidence" value="ECO:0007669"/>
    <property type="project" value="UniProtKB-KW"/>
</dbReference>
<dbReference type="GO" id="GO:0005198">
    <property type="term" value="F:structural molecule activity"/>
    <property type="evidence" value="ECO:0007669"/>
    <property type="project" value="InterPro"/>
</dbReference>
<dbReference type="InterPro" id="IPR029053">
    <property type="entry name" value="Viral_coat"/>
</dbReference>
<dbReference type="GO" id="GO:0039615">
    <property type="term" value="C:T=1 icosahedral viral capsid"/>
    <property type="evidence" value="ECO:0007669"/>
    <property type="project" value="UniProtKB-KW"/>
</dbReference>
<dbReference type="InterPro" id="IPR000143">
    <property type="entry name" value="Gemcoat_MSV"/>
</dbReference>
<dbReference type="GO" id="GO:0046718">
    <property type="term" value="P:symbiont entry into host cell"/>
    <property type="evidence" value="ECO:0007669"/>
    <property type="project" value="UniProtKB-KW"/>
</dbReference>
<keyword evidence="11 14" id="KW-1160">Virus entry into host cell</keyword>
<comment type="similarity">
    <text evidence="3 14">Belongs to the geminiviridae capsid protein family.</text>
</comment>
<reference evidence="15" key="1">
    <citation type="journal article" date="2009" name="Virol. J.">
        <title>A highly divergent South African geminivirus species illuminates the ancient evolutionary history of this family.</title>
        <authorList>
            <person name="Varsani A."/>
            <person name="Shepherd D.N."/>
            <person name="Dent K."/>
            <person name="Monjane A.L."/>
            <person name="Rybicki E.P."/>
            <person name="Martin D.P."/>
        </authorList>
    </citation>
    <scope>NUCLEOTIDE SEQUENCE</scope>
    <source>
        <strain evidence="15">ECSV-ZA-Gre2-g256-2007</strain>
    </source>
</reference>
<comment type="function">
    <text evidence="14">Binds the genomic viral ssDNA and shuttles it into and out of the cell nucleus.</text>
</comment>
<keyword evidence="9 14" id="KW-0946">Virion</keyword>
<keyword evidence="5 14" id="KW-1140">T=1 icosahedral capsid protein</keyword>
<sequence>MKRKRNEAVPAGRRYPQRRRMYYRPRKPFFPRPVYTRSSSVKRPALQISGLVYGNSSTGAVKINTGALSLVTAFKAGTAEECRHSNQTIVKSFDISGTLYVQSPTSSNCGPVVVYFWLIYDSEPRQAIPNITDVFSMPWTSVPSSWRISRSSSHRFVVKRKWHYELMSDGVLPQSNTKVQTHNPVSRNMMDFSKYINNLGVPTEWMSTGDGTIGDIKKGALYLAAACRQGIVGDATKITVEVEFIGQSRTYFKSIGYQ</sequence>
<comment type="subcellular location">
    <subcellularLocation>
        <location evidence="1 14">Host nucleus</location>
    </subcellularLocation>
    <subcellularLocation>
        <location evidence="2 14">Virion</location>
    </subcellularLocation>
</comment>
<evidence type="ECO:0000256" key="11">
    <source>
        <dbReference type="ARBA" id="ARBA00023296"/>
    </source>
</evidence>
<evidence type="ECO:0000256" key="5">
    <source>
        <dbReference type="ARBA" id="ARBA00022431"/>
    </source>
</evidence>
<evidence type="ECO:0000256" key="8">
    <source>
        <dbReference type="ARBA" id="ARBA00022562"/>
    </source>
</evidence>
<evidence type="ECO:0000256" key="4">
    <source>
        <dbReference type="ARBA" id="ARBA00018091"/>
    </source>
</evidence>
<evidence type="ECO:0000256" key="10">
    <source>
        <dbReference type="ARBA" id="ARBA00023125"/>
    </source>
</evidence>
<dbReference type="EMBL" id="FJ665629">
    <property type="protein sequence ID" value="ACO88013.1"/>
    <property type="molecule type" value="Genomic_DNA"/>
</dbReference>
<dbReference type="PRINTS" id="PR00223">
    <property type="entry name" value="GEMCOATARBR1"/>
</dbReference>
<evidence type="ECO:0000256" key="13">
    <source>
        <dbReference type="ARBA" id="ARBA00031336"/>
    </source>
</evidence>
<evidence type="ECO:0000313" key="15">
    <source>
        <dbReference type="EMBL" id="ACO88013.1"/>
    </source>
</evidence>
<keyword evidence="10 14" id="KW-0238">DNA-binding</keyword>
<evidence type="ECO:0000256" key="2">
    <source>
        <dbReference type="ARBA" id="ARBA00004328"/>
    </source>
</evidence>
<dbReference type="InterPro" id="IPR000263">
    <property type="entry name" value="GV_A/BR1_coat"/>
</dbReference>
<dbReference type="GO" id="GO:0075732">
    <property type="term" value="P:viral penetration into host nucleus"/>
    <property type="evidence" value="ECO:0007669"/>
    <property type="project" value="UniProtKB-KW"/>
</dbReference>
<evidence type="ECO:0000256" key="7">
    <source>
        <dbReference type="ARBA" id="ARBA00022561"/>
    </source>
</evidence>
<evidence type="ECO:0000256" key="9">
    <source>
        <dbReference type="ARBA" id="ARBA00022844"/>
    </source>
</evidence>
<dbReference type="Pfam" id="PF00844">
    <property type="entry name" value="Gemini_coat"/>
    <property type="match status" value="1"/>
</dbReference>
<dbReference type="GO" id="GO:0042025">
    <property type="term" value="C:host cell nucleus"/>
    <property type="evidence" value="ECO:0007669"/>
    <property type="project" value="UniProtKB-SubCell"/>
</dbReference>
<keyword evidence="7 14" id="KW-0167">Capsid protein</keyword>
<evidence type="ECO:0000256" key="12">
    <source>
        <dbReference type="ARBA" id="ARBA00025657"/>
    </source>
</evidence>
<dbReference type="PRINTS" id="PR00226">
    <property type="entry name" value="GEMCOATMSV"/>
</dbReference>
<comment type="function">
    <text evidence="14">Encapsidates the viral genome into characteristic twinned ('geminate') particles. Plays a role in protection of the genome from degradation, virus acquisition and transmission by insect vectors, infectivity, and systemic movement. The CP of monopartite geminiviruses is absolutely essential for virus movement.</text>
</comment>
<evidence type="ECO:0000256" key="1">
    <source>
        <dbReference type="ARBA" id="ARBA00004147"/>
    </source>
</evidence>
<organism evidence="15">
    <name type="scientific">Eragrostis curvula streak virus</name>
    <dbReference type="NCBI Taxonomy" id="638358"/>
    <lineage>
        <taxon>Viruses</taxon>
        <taxon>Monodnaviria</taxon>
        <taxon>Shotokuvirae</taxon>
        <taxon>Cressdnaviricota</taxon>
        <taxon>Repensiviricetes</taxon>
        <taxon>Geplafuvirales</taxon>
        <taxon>Geminiviridae</taxon>
        <taxon>Eragrovirus</taxon>
        <taxon>Eragrovirus curvulae</taxon>
    </lineage>
</organism>
<accession>C3UV53</accession>
<dbReference type="Gene3D" id="2.60.120.20">
    <property type="match status" value="1"/>
</dbReference>
<dbReference type="GO" id="GO:0043657">
    <property type="term" value="C:host cell"/>
    <property type="evidence" value="ECO:0007669"/>
    <property type="project" value="GOC"/>
</dbReference>
<keyword evidence="6 14" id="KW-1163">Viral penetration into host nucleus</keyword>